<protein>
    <submittedName>
        <fullName evidence="1">CoA transferase</fullName>
    </submittedName>
</protein>
<reference evidence="1 2" key="1">
    <citation type="submission" date="2019-03" db="EMBL/GenBank/DDBJ databases">
        <authorList>
            <person name="He R.-H."/>
        </authorList>
    </citation>
    <scope>NUCLEOTIDE SEQUENCE [LARGE SCALE GENOMIC DNA]</scope>
    <source>
        <strain evidence="2">SH 714</strain>
    </source>
</reference>
<dbReference type="GO" id="GO:0016740">
    <property type="term" value="F:transferase activity"/>
    <property type="evidence" value="ECO:0007669"/>
    <property type="project" value="UniProtKB-KW"/>
</dbReference>
<evidence type="ECO:0000313" key="2">
    <source>
        <dbReference type="Proteomes" id="UP000297975"/>
    </source>
</evidence>
<keyword evidence="1" id="KW-0808">Transferase</keyword>
<dbReference type="AlphaFoldDB" id="A0A4Y8IEA0"/>
<dbReference type="Proteomes" id="UP000297975">
    <property type="component" value="Unassembled WGS sequence"/>
</dbReference>
<dbReference type="SUPFAM" id="SSF89796">
    <property type="entry name" value="CoA-transferase family III (CaiB/BaiF)"/>
    <property type="match status" value="1"/>
</dbReference>
<keyword evidence="2" id="KW-1185">Reference proteome</keyword>
<accession>A0A4Y8IEA0</accession>
<gene>
    <name evidence="1" type="ORF">E3U55_13365</name>
</gene>
<dbReference type="InterPro" id="IPR003673">
    <property type="entry name" value="CoA-Trfase_fam_III"/>
</dbReference>
<dbReference type="EMBL" id="SOPW01000016">
    <property type="protein sequence ID" value="TFB14612.1"/>
    <property type="molecule type" value="Genomic_DNA"/>
</dbReference>
<proteinExistence type="predicted"/>
<name>A0A4Y8IEA0_9BACI</name>
<organism evidence="1 2">
    <name type="scientific">Filobacillus milosensis</name>
    <dbReference type="NCBI Taxonomy" id="94137"/>
    <lineage>
        <taxon>Bacteria</taxon>
        <taxon>Bacillati</taxon>
        <taxon>Bacillota</taxon>
        <taxon>Bacilli</taxon>
        <taxon>Bacillales</taxon>
        <taxon>Bacillaceae</taxon>
        <taxon>Filobacillus</taxon>
    </lineage>
</organism>
<dbReference type="Gene3D" id="3.30.1540.10">
    <property type="entry name" value="formyl-coa transferase, domain 3"/>
    <property type="match status" value="1"/>
</dbReference>
<dbReference type="PANTHER" id="PTHR48228">
    <property type="entry name" value="SUCCINYL-COA--D-CITRAMALATE COA-TRANSFERASE"/>
    <property type="match status" value="1"/>
</dbReference>
<dbReference type="Gene3D" id="3.40.50.10540">
    <property type="entry name" value="Crotonobetainyl-coa:carnitine coa-transferase, domain 1"/>
    <property type="match status" value="1"/>
</dbReference>
<dbReference type="Pfam" id="PF02515">
    <property type="entry name" value="CoA_transf_3"/>
    <property type="match status" value="1"/>
</dbReference>
<dbReference type="InterPro" id="IPR023606">
    <property type="entry name" value="CoA-Trfase_III_dom_1_sf"/>
</dbReference>
<evidence type="ECO:0000313" key="1">
    <source>
        <dbReference type="EMBL" id="TFB14612.1"/>
    </source>
</evidence>
<dbReference type="RefSeq" id="WP_134340977.1">
    <property type="nucleotide sequence ID" value="NZ_SOPW01000016.1"/>
</dbReference>
<dbReference type="InterPro" id="IPR044855">
    <property type="entry name" value="CoA-Trfase_III_dom3_sf"/>
</dbReference>
<sequence length="357" mass="40281">MLQGVRVIDFSQYLPGPFATLRLADLGAEVIKVEPPQGDPSRFMAQKTLYAANNRGKKSVVIDLKEEKGQEQALNLLKKADVVVESFRPGVMDRLGLGFEDVKKVNEQIVYLSLTGFGQHSFYSNQGSHDINYLAMSGMLSQLKDEHGTPILPTNTVADLIGGITASEAILAALFLKERTGQGKYIDLAMTDAVFSMMGNHVMLNQFANLSDGIPVLNGDYANYRIYETKDSRYMSLGALEYKFWQNFCQAVNRQDWLKNFPNQLKNKDVTENVKQLFMTKTFNEWIELGEMHDCCLFPVLEIDEVMNSQYIDERDLIHCENGLPFVQPHNGYVHKSYQTAKLGEHTNDILSTKDPT</sequence>
<dbReference type="InterPro" id="IPR050509">
    <property type="entry name" value="CoA-transferase_III"/>
</dbReference>
<comment type="caution">
    <text evidence="1">The sequence shown here is derived from an EMBL/GenBank/DDBJ whole genome shotgun (WGS) entry which is preliminary data.</text>
</comment>
<dbReference type="PANTHER" id="PTHR48228:SF5">
    <property type="entry name" value="ALPHA-METHYLACYL-COA RACEMASE"/>
    <property type="match status" value="1"/>
</dbReference>
<dbReference type="OrthoDB" id="9797653at2"/>